<proteinExistence type="predicted"/>
<evidence type="ECO:0000313" key="2">
    <source>
        <dbReference type="Proteomes" id="UP001301350"/>
    </source>
</evidence>
<keyword evidence="2" id="KW-1185">Reference proteome</keyword>
<dbReference type="Proteomes" id="UP001301350">
    <property type="component" value="Unassembled WGS sequence"/>
</dbReference>
<organism evidence="1 2">
    <name type="scientific">Cyanidium caldarium</name>
    <name type="common">Red alga</name>
    <dbReference type="NCBI Taxonomy" id="2771"/>
    <lineage>
        <taxon>Eukaryota</taxon>
        <taxon>Rhodophyta</taxon>
        <taxon>Bangiophyceae</taxon>
        <taxon>Cyanidiales</taxon>
        <taxon>Cyanidiaceae</taxon>
        <taxon>Cyanidium</taxon>
    </lineage>
</organism>
<comment type="caution">
    <text evidence="1">The sequence shown here is derived from an EMBL/GenBank/DDBJ whole genome shotgun (WGS) entry which is preliminary data.</text>
</comment>
<dbReference type="AlphaFoldDB" id="A0AAV9IU87"/>
<evidence type="ECO:0000313" key="1">
    <source>
        <dbReference type="EMBL" id="KAK4535731.1"/>
    </source>
</evidence>
<sequence length="364" mass="40687">MRGAERFKKSLPATLWRRRRGPVVAVPLALLLLIGCVLALWGLRNATRPFQQQQQQTDAMERIAPGGWLTGTDLVEQVRDALSIGTRGHCTVVLGLDERVRDPALARVLQWFAGERRLWHLRGVTRADVQKAAAETFLRNTTTITSSPRERGFVFSHPVPTTKIDAPVACSVSHLLALNWLLRHGCKTALVLEDDASLEALPLWDAPVAQVIREACTPAKPLLQMEVKLVSLLKGGYSGVMRLEDLTVNCSRRHLLQHRRHITYGTAAYGISAAGMRRVLQRFSLRPDSELIDATKVVQSGGHADVHVILNEQTTRVLWPAYFFEYGDAKSYITGERKKEYYMLSANKAIEANLERAALCHVFV</sequence>
<accession>A0AAV9IU87</accession>
<protein>
    <submittedName>
        <fullName evidence="1">Uncharacterized protein</fullName>
    </submittedName>
</protein>
<dbReference type="EMBL" id="JANCYW010000006">
    <property type="protein sequence ID" value="KAK4535731.1"/>
    <property type="molecule type" value="Genomic_DNA"/>
</dbReference>
<reference evidence="1 2" key="1">
    <citation type="submission" date="2022-07" db="EMBL/GenBank/DDBJ databases">
        <title>Genome-wide signatures of adaptation to extreme environments.</title>
        <authorList>
            <person name="Cho C.H."/>
            <person name="Yoon H.S."/>
        </authorList>
    </citation>
    <scope>NUCLEOTIDE SEQUENCE [LARGE SCALE GENOMIC DNA]</scope>
    <source>
        <strain evidence="1 2">DBV 063 E5</strain>
    </source>
</reference>
<name>A0AAV9IU87_CYACA</name>
<gene>
    <name evidence="1" type="ORF">CDCA_CDCA06G1756</name>
</gene>